<keyword evidence="1" id="KW-0809">Transit peptide</keyword>
<proteinExistence type="predicted"/>
<dbReference type="AlphaFoldDB" id="A0A975Q215"/>
<reference evidence="2" key="1">
    <citation type="submission" date="2021-04" db="EMBL/GenBank/DDBJ databases">
        <title>Isolation of p-tert-butylphenol degrading bacteria Sphingobium phenoxybenzoativorans Tas13 from active sludge.</title>
        <authorList>
            <person name="Li Y."/>
        </authorList>
    </citation>
    <scope>NUCLEOTIDE SEQUENCE</scope>
    <source>
        <strain evidence="2">Tas13</strain>
    </source>
</reference>
<evidence type="ECO:0000256" key="1">
    <source>
        <dbReference type="ARBA" id="ARBA00022946"/>
    </source>
</evidence>
<dbReference type="RefSeq" id="WP_212609753.1">
    <property type="nucleotide sequence ID" value="NZ_CP073910.1"/>
</dbReference>
<dbReference type="InterPro" id="IPR027266">
    <property type="entry name" value="TrmE/GcvT-like"/>
</dbReference>
<name>A0A975Q215_9SPHN</name>
<dbReference type="NCBIfam" id="TIGR03317">
    <property type="entry name" value="ygfZ_signature"/>
    <property type="match status" value="1"/>
</dbReference>
<accession>A0A975Q215</accession>
<dbReference type="GO" id="GO:0016226">
    <property type="term" value="P:iron-sulfur cluster assembly"/>
    <property type="evidence" value="ECO:0007669"/>
    <property type="project" value="TreeGrafter"/>
</dbReference>
<dbReference type="SUPFAM" id="SSF103025">
    <property type="entry name" value="Folate-binding domain"/>
    <property type="match status" value="1"/>
</dbReference>
<dbReference type="PANTHER" id="PTHR22602">
    <property type="entry name" value="TRANSFERASE CAF17, MITOCHONDRIAL-RELATED"/>
    <property type="match status" value="1"/>
</dbReference>
<dbReference type="PANTHER" id="PTHR22602:SF0">
    <property type="entry name" value="TRANSFERASE CAF17, MITOCHONDRIAL-RELATED"/>
    <property type="match status" value="1"/>
</dbReference>
<dbReference type="InterPro" id="IPR017703">
    <property type="entry name" value="YgfZ/GCV_T_CS"/>
</dbReference>
<protein>
    <submittedName>
        <fullName evidence="2">Folate-binding protein YgfZ</fullName>
    </submittedName>
</protein>
<dbReference type="InterPro" id="IPR045179">
    <property type="entry name" value="YgfZ/GcvT"/>
</dbReference>
<organism evidence="2 3">
    <name type="scientific">Sphingobium phenoxybenzoativorans</name>
    <dbReference type="NCBI Taxonomy" id="1592790"/>
    <lineage>
        <taxon>Bacteria</taxon>
        <taxon>Pseudomonadati</taxon>
        <taxon>Pseudomonadota</taxon>
        <taxon>Alphaproteobacteria</taxon>
        <taxon>Sphingomonadales</taxon>
        <taxon>Sphingomonadaceae</taxon>
        <taxon>Sphingobium</taxon>
    </lineage>
</organism>
<keyword evidence="3" id="KW-1185">Reference proteome</keyword>
<evidence type="ECO:0000313" key="2">
    <source>
        <dbReference type="EMBL" id="QUT06369.1"/>
    </source>
</evidence>
<sequence>MPDTTPPDTTLIDRAVLRVSGEEAVPFLQGLLTQDVAAVRADAPRWSGLLTPQGKALFDFILWGDGDDILIDCEADQADALARRLTLYRLRRKVTIARDESLAVHWTLPVSSISVRAEPVEAVSFSSEERAVLRQAQDERVLDTPLDPRLPALGHRWLASEDGGDASAAWRRHRLSLGVMEGAAELGQDQTLWLEANAEELNGVDYKKGCYIGQENTARMHYRNKVNRRLVAVPLADADEKRQRLALPDLGLSIELRRVEDMGALSLPGWLAEAIAEPVGE</sequence>
<gene>
    <name evidence="2" type="ORF">KFK14_02495</name>
</gene>
<dbReference type="Gene3D" id="3.30.1360.120">
    <property type="entry name" value="Probable tRNA modification gtpase trme, domain 1"/>
    <property type="match status" value="1"/>
</dbReference>
<dbReference type="Proteomes" id="UP000681425">
    <property type="component" value="Chromosome"/>
</dbReference>
<dbReference type="EMBL" id="CP073910">
    <property type="protein sequence ID" value="QUT06369.1"/>
    <property type="molecule type" value="Genomic_DNA"/>
</dbReference>
<dbReference type="KEGG" id="spph:KFK14_02495"/>
<evidence type="ECO:0000313" key="3">
    <source>
        <dbReference type="Proteomes" id="UP000681425"/>
    </source>
</evidence>